<comment type="caution">
    <text evidence="1">The sequence shown here is derived from an EMBL/GenBank/DDBJ whole genome shotgun (WGS) entry which is preliminary data.</text>
</comment>
<sequence length="16" mass="1846">PVQFTEAVIYVKFASF</sequence>
<organism evidence="1 2">
    <name type="scientific">Allacma fusca</name>
    <dbReference type="NCBI Taxonomy" id="39272"/>
    <lineage>
        <taxon>Eukaryota</taxon>
        <taxon>Metazoa</taxon>
        <taxon>Ecdysozoa</taxon>
        <taxon>Arthropoda</taxon>
        <taxon>Hexapoda</taxon>
        <taxon>Collembola</taxon>
        <taxon>Symphypleona</taxon>
        <taxon>Sminthuridae</taxon>
        <taxon>Allacma</taxon>
    </lineage>
</organism>
<dbReference type="EMBL" id="CAJVCH010038399">
    <property type="protein sequence ID" value="CAG7716419.1"/>
    <property type="molecule type" value="Genomic_DNA"/>
</dbReference>
<gene>
    <name evidence="1" type="ORF">AFUS01_LOCUS5932</name>
</gene>
<accession>A0A8J2NVR2</accession>
<dbReference type="Proteomes" id="UP000708208">
    <property type="component" value="Unassembled WGS sequence"/>
</dbReference>
<name>A0A8J2NVR2_9HEXA</name>
<evidence type="ECO:0000313" key="2">
    <source>
        <dbReference type="Proteomes" id="UP000708208"/>
    </source>
</evidence>
<protein>
    <submittedName>
        <fullName evidence="1">Uncharacterized protein</fullName>
    </submittedName>
</protein>
<evidence type="ECO:0000313" key="1">
    <source>
        <dbReference type="EMBL" id="CAG7716419.1"/>
    </source>
</evidence>
<reference evidence="1" key="1">
    <citation type="submission" date="2021-06" db="EMBL/GenBank/DDBJ databases">
        <authorList>
            <person name="Hodson N. C."/>
            <person name="Mongue J. A."/>
            <person name="Jaron S. K."/>
        </authorList>
    </citation>
    <scope>NUCLEOTIDE SEQUENCE</scope>
</reference>
<keyword evidence="2" id="KW-1185">Reference proteome</keyword>
<proteinExistence type="predicted"/>
<feature type="non-terminal residue" evidence="1">
    <location>
        <position position="1"/>
    </location>
</feature>
<dbReference type="AlphaFoldDB" id="A0A8J2NVR2"/>